<organism evidence="1 2">
    <name type="scientific">Archangium violaceum Cb vi76</name>
    <dbReference type="NCBI Taxonomy" id="1406225"/>
    <lineage>
        <taxon>Bacteria</taxon>
        <taxon>Pseudomonadati</taxon>
        <taxon>Myxococcota</taxon>
        <taxon>Myxococcia</taxon>
        <taxon>Myxococcales</taxon>
        <taxon>Cystobacterineae</taxon>
        <taxon>Archangiaceae</taxon>
        <taxon>Archangium</taxon>
    </lineage>
</organism>
<reference evidence="1 2" key="1">
    <citation type="submission" date="2014-07" db="EMBL/GenBank/DDBJ databases">
        <title>Draft Genome Sequence of Gephyronic Acid Producer, Cystobacter violaceus Strain Cb vi76.</title>
        <authorList>
            <person name="Stevens D.C."/>
            <person name="Young J."/>
            <person name="Carmichael R."/>
            <person name="Tan J."/>
            <person name="Taylor R.E."/>
        </authorList>
    </citation>
    <scope>NUCLEOTIDE SEQUENCE [LARGE SCALE GENOMIC DNA]</scope>
    <source>
        <strain evidence="1 2">Cb vi76</strain>
    </source>
</reference>
<gene>
    <name evidence="1" type="ORF">Q664_25080</name>
</gene>
<sequence length="61" mass="7326">MLFTANGPRLLDFEYAGMRHALYDALMWLARTLETLEARLRERWTVPPFVWPAFRELDELE</sequence>
<dbReference type="AlphaFoldDB" id="A0A084SRA8"/>
<proteinExistence type="predicted"/>
<dbReference type="EMBL" id="JPMI01000166">
    <property type="protein sequence ID" value="KFA90993.1"/>
    <property type="molecule type" value="Genomic_DNA"/>
</dbReference>
<protein>
    <submittedName>
        <fullName evidence="1">Uncharacterized protein</fullName>
    </submittedName>
</protein>
<evidence type="ECO:0000313" key="1">
    <source>
        <dbReference type="EMBL" id="KFA90993.1"/>
    </source>
</evidence>
<comment type="caution">
    <text evidence="1">The sequence shown here is derived from an EMBL/GenBank/DDBJ whole genome shotgun (WGS) entry which is preliminary data.</text>
</comment>
<dbReference type="Proteomes" id="UP000028547">
    <property type="component" value="Unassembled WGS sequence"/>
</dbReference>
<evidence type="ECO:0000313" key="2">
    <source>
        <dbReference type="Proteomes" id="UP000028547"/>
    </source>
</evidence>
<name>A0A084SRA8_9BACT</name>
<accession>A0A084SRA8</accession>